<proteinExistence type="inferred from homology"/>
<reference evidence="18" key="2">
    <citation type="submission" date="2025-09" db="UniProtKB">
        <authorList>
            <consortium name="Ensembl"/>
        </authorList>
    </citation>
    <scope>IDENTIFICATION</scope>
</reference>
<keyword evidence="14 17" id="KW-0472">Membrane</keyword>
<dbReference type="Pfam" id="PF15088">
    <property type="entry name" value="NADH_dh_m_C1"/>
    <property type="match status" value="1"/>
</dbReference>
<keyword evidence="10" id="KW-0809">Transit peptide</keyword>
<evidence type="ECO:0000256" key="17">
    <source>
        <dbReference type="SAM" id="Phobius"/>
    </source>
</evidence>
<evidence type="ECO:0000256" key="11">
    <source>
        <dbReference type="ARBA" id="ARBA00022982"/>
    </source>
</evidence>
<dbReference type="PANTHER" id="PTHR17097:SF0">
    <property type="entry name" value="NADH DEHYDROGENASE [UBIQUINONE] 1 SUBUNIT C1, MITOCHONDRIAL"/>
    <property type="match status" value="1"/>
</dbReference>
<evidence type="ECO:0000256" key="10">
    <source>
        <dbReference type="ARBA" id="ARBA00022946"/>
    </source>
</evidence>
<feature type="transmembrane region" description="Helical" evidence="17">
    <location>
        <begin position="30"/>
        <end position="48"/>
    </location>
</feature>
<evidence type="ECO:0000256" key="7">
    <source>
        <dbReference type="ARBA" id="ARBA00022660"/>
    </source>
</evidence>
<keyword evidence="11" id="KW-0249">Electron transport</keyword>
<comment type="similarity">
    <text evidence="3">Belongs to the complex I NDUFC1 subunit family.</text>
</comment>
<evidence type="ECO:0000256" key="13">
    <source>
        <dbReference type="ARBA" id="ARBA00023128"/>
    </source>
</evidence>
<keyword evidence="6" id="KW-0813">Transport</keyword>
<reference evidence="18" key="1">
    <citation type="submission" date="2025-08" db="UniProtKB">
        <authorList>
            <consortium name="Ensembl"/>
        </authorList>
    </citation>
    <scope>IDENTIFICATION</scope>
</reference>
<evidence type="ECO:0000256" key="3">
    <source>
        <dbReference type="ARBA" id="ARBA00008713"/>
    </source>
</evidence>
<dbReference type="Ensembl" id="ENSPSTT00000024107.1">
    <property type="protein sequence ID" value="ENSPSTP00000022932.1"/>
    <property type="gene ID" value="ENSPSTG00000016852.1"/>
</dbReference>
<evidence type="ECO:0000256" key="4">
    <source>
        <dbReference type="ARBA" id="ARBA00011533"/>
    </source>
</evidence>
<evidence type="ECO:0000256" key="9">
    <source>
        <dbReference type="ARBA" id="ARBA00022792"/>
    </source>
</evidence>
<evidence type="ECO:0000256" key="12">
    <source>
        <dbReference type="ARBA" id="ARBA00022989"/>
    </source>
</evidence>
<comment type="function">
    <text evidence="1">Accessory subunit of the mitochondrial membrane respiratory chain NADH dehydrogenase (Complex I), that is believed not to be involved in catalysis. Complex I functions in the transfer of electrons from NADH to the respiratory chain. The immediate electron acceptor for the enzyme is believed to be ubiquinone.</text>
</comment>
<dbReference type="PANTHER" id="PTHR17097">
    <property type="entry name" value="NADH-UBIQUINONE OXIDOREDUCTASE KFYI SUBUNIT"/>
    <property type="match status" value="1"/>
</dbReference>
<evidence type="ECO:0000313" key="19">
    <source>
        <dbReference type="Proteomes" id="UP000694428"/>
    </source>
</evidence>
<evidence type="ECO:0000256" key="16">
    <source>
        <dbReference type="ARBA" id="ARBA00032841"/>
    </source>
</evidence>
<keyword evidence="19" id="KW-1185">Reference proteome</keyword>
<evidence type="ECO:0000313" key="18">
    <source>
        <dbReference type="Ensembl" id="ENSPSTP00000022932.1"/>
    </source>
</evidence>
<protein>
    <recommendedName>
        <fullName evidence="5">NADH dehydrogenase [ubiquinone] 1 subunit C1, mitochondrial</fullName>
    </recommendedName>
    <alternativeName>
        <fullName evidence="15">Complex I-KFYI</fullName>
    </alternativeName>
    <alternativeName>
        <fullName evidence="16">NADH-ubiquinone oxidoreductase KFYI subunit</fullName>
    </alternativeName>
</protein>
<keyword evidence="9" id="KW-0999">Mitochondrion inner membrane</keyword>
<evidence type="ECO:0000256" key="14">
    <source>
        <dbReference type="ARBA" id="ARBA00023136"/>
    </source>
</evidence>
<evidence type="ECO:0000256" key="5">
    <source>
        <dbReference type="ARBA" id="ARBA00016767"/>
    </source>
</evidence>
<dbReference type="AlphaFoldDB" id="A0A8C9G272"/>
<evidence type="ECO:0000256" key="2">
    <source>
        <dbReference type="ARBA" id="ARBA00004434"/>
    </source>
</evidence>
<evidence type="ECO:0000256" key="6">
    <source>
        <dbReference type="ARBA" id="ARBA00022448"/>
    </source>
</evidence>
<evidence type="ECO:0000256" key="15">
    <source>
        <dbReference type="ARBA" id="ARBA00030166"/>
    </source>
</evidence>
<dbReference type="InterPro" id="IPR026192">
    <property type="entry name" value="NDUFC1"/>
</dbReference>
<evidence type="ECO:0000256" key="8">
    <source>
        <dbReference type="ARBA" id="ARBA00022692"/>
    </source>
</evidence>
<organism evidence="18 19">
    <name type="scientific">Pavo cristatus</name>
    <name type="common">Indian peafowl</name>
    <name type="synonym">Blue peafowl</name>
    <dbReference type="NCBI Taxonomy" id="9049"/>
    <lineage>
        <taxon>Eukaryota</taxon>
        <taxon>Metazoa</taxon>
        <taxon>Chordata</taxon>
        <taxon>Craniata</taxon>
        <taxon>Vertebrata</taxon>
        <taxon>Euteleostomi</taxon>
        <taxon>Archelosauria</taxon>
        <taxon>Archosauria</taxon>
        <taxon>Dinosauria</taxon>
        <taxon>Saurischia</taxon>
        <taxon>Theropoda</taxon>
        <taxon>Coelurosauria</taxon>
        <taxon>Aves</taxon>
        <taxon>Neognathae</taxon>
        <taxon>Galloanserae</taxon>
        <taxon>Galliformes</taxon>
        <taxon>Phasianidae</taxon>
        <taxon>Phasianinae</taxon>
        <taxon>Pavo</taxon>
    </lineage>
</organism>
<dbReference type="Proteomes" id="UP000694428">
    <property type="component" value="Unplaced"/>
</dbReference>
<dbReference type="GO" id="GO:0045271">
    <property type="term" value="C:respiratory chain complex I"/>
    <property type="evidence" value="ECO:0007669"/>
    <property type="project" value="InterPro"/>
</dbReference>
<sequence length="73" mass="8472">MLTCLNSSAFAALTRSAFFARKRTYDQPNWFGVGLAFTTSAALWAFLFKQHNEDVMEYERRKQERQHKCTGCS</sequence>
<keyword evidence="13" id="KW-0496">Mitochondrion</keyword>
<accession>A0A8C9G272</accession>
<comment type="subunit">
    <text evidence="4">Complex I is composed of 45 different subunits.</text>
</comment>
<comment type="subcellular location">
    <subcellularLocation>
        <location evidence="2">Mitochondrion inner membrane</location>
        <topology evidence="2">Single-pass membrane protein</topology>
    </subcellularLocation>
</comment>
<keyword evidence="12 17" id="KW-1133">Transmembrane helix</keyword>
<keyword evidence="8 17" id="KW-0812">Transmembrane</keyword>
<keyword evidence="7" id="KW-0679">Respiratory chain</keyword>
<evidence type="ECO:0000256" key="1">
    <source>
        <dbReference type="ARBA" id="ARBA00003195"/>
    </source>
</evidence>
<dbReference type="GO" id="GO:0005743">
    <property type="term" value="C:mitochondrial inner membrane"/>
    <property type="evidence" value="ECO:0007669"/>
    <property type="project" value="UniProtKB-SubCell"/>
</dbReference>
<name>A0A8C9G272_PAVCR</name>